<proteinExistence type="predicted"/>
<keyword evidence="1" id="KW-1133">Transmembrane helix</keyword>
<keyword evidence="1" id="KW-0812">Transmembrane</keyword>
<dbReference type="RefSeq" id="XP_035322446.1">
    <property type="nucleotide sequence ID" value="XM_035467480.1"/>
</dbReference>
<dbReference type="PANTHER" id="PTHR12459">
    <property type="entry name" value="TRANSMEMBRANE PROTEIN 135-RELATED"/>
    <property type="match status" value="1"/>
</dbReference>
<organism evidence="2 3">
    <name type="scientific">Geosmithia morbida</name>
    <dbReference type="NCBI Taxonomy" id="1094350"/>
    <lineage>
        <taxon>Eukaryota</taxon>
        <taxon>Fungi</taxon>
        <taxon>Dikarya</taxon>
        <taxon>Ascomycota</taxon>
        <taxon>Pezizomycotina</taxon>
        <taxon>Sordariomycetes</taxon>
        <taxon>Hypocreomycetidae</taxon>
        <taxon>Hypocreales</taxon>
        <taxon>Bionectriaceae</taxon>
        <taxon>Geosmithia</taxon>
    </lineage>
</organism>
<dbReference type="AlphaFoldDB" id="A0A9P4YZB7"/>
<name>A0A9P4YZB7_9HYPO</name>
<dbReference type="InterPro" id="IPR026749">
    <property type="entry name" value="Tmem135"/>
</dbReference>
<accession>A0A9P4YZB7</accession>
<dbReference type="PANTHER" id="PTHR12459:SF15">
    <property type="entry name" value="TRANSMEMBRANE PROTEIN 135"/>
    <property type="match status" value="1"/>
</dbReference>
<keyword evidence="1" id="KW-0472">Membrane</keyword>
<dbReference type="OrthoDB" id="4021778at2759"/>
<dbReference type="Proteomes" id="UP000749293">
    <property type="component" value="Unassembled WGS sequence"/>
</dbReference>
<dbReference type="GeneID" id="55971735"/>
<evidence type="ECO:0000313" key="3">
    <source>
        <dbReference type="Proteomes" id="UP000749293"/>
    </source>
</evidence>
<comment type="caution">
    <text evidence="2">The sequence shown here is derived from an EMBL/GenBank/DDBJ whole genome shotgun (WGS) entry which is preliminary data.</text>
</comment>
<dbReference type="EMBL" id="JAANYQ010000005">
    <property type="protein sequence ID" value="KAF4123794.1"/>
    <property type="molecule type" value="Genomic_DNA"/>
</dbReference>
<gene>
    <name evidence="2" type="ORF">GMORB2_5510</name>
</gene>
<evidence type="ECO:0000313" key="2">
    <source>
        <dbReference type="EMBL" id="KAF4123794.1"/>
    </source>
</evidence>
<sequence length="493" mass="55050">MASAPERLVAPNVRDGSRGLKSSNGLLNLSPIPPILRPFIRAYLLGYASAVGPRLLTLILQRLTRRKRRRLSQGRDRDTSSFRQSALYIIRTGFDFQRFPTFCAVLVGGSTWFMIHGGDADAYLTRRLARWLATFISAWLGMRLLHSKDSPAFTEAGPVGEDGKREKILHGGRTVDLTLFAATRAMDVLVGEYWARHSARRKAAKKWTKLEQLATNMIDPSVFIVSCSFIMWAWFYHPTNLPRSYDKWITSAASVDSRLIEALRSCHRGELRYGEEAGGKSKSSVLGSMCADYGWPRTWGNPAETIPFPCDMVHMGCGPSCEYHAVSRFARSFRWSMYTYLPLALAFRLRRPTRRGVLLAVLSSARSSAFLGAFITLFYYGVCLARTRVGPRVVGKDVGARQRIDSGLCVGAGCVLCGWSVLIETASRRKDMALFVAPRALGTVVPRRYPRDKQWREAAVFAASAAIIMTCVLENPQRVRGVLGRLMGTVMKM</sequence>
<feature type="transmembrane region" description="Helical" evidence="1">
    <location>
        <begin position="40"/>
        <end position="60"/>
    </location>
</feature>
<keyword evidence="3" id="KW-1185">Reference proteome</keyword>
<evidence type="ECO:0000256" key="1">
    <source>
        <dbReference type="SAM" id="Phobius"/>
    </source>
</evidence>
<feature type="transmembrane region" description="Helical" evidence="1">
    <location>
        <begin position="356"/>
        <end position="382"/>
    </location>
</feature>
<reference evidence="2" key="1">
    <citation type="submission" date="2020-03" db="EMBL/GenBank/DDBJ databases">
        <title>Site-based positive gene gene selection in Geosmithia morbida across the United States reveals a broad range of putative effectors and factors for local host and environmental adapation.</title>
        <authorList>
            <person name="Onufrak A."/>
            <person name="Murdoch R.W."/>
            <person name="Gazis R."/>
            <person name="Huff M."/>
            <person name="Staton M."/>
            <person name="Klingeman W."/>
            <person name="Hadziabdic D."/>
        </authorList>
    </citation>
    <scope>NUCLEOTIDE SEQUENCE</scope>
    <source>
        <strain evidence="2">1262</strain>
    </source>
</reference>
<protein>
    <submittedName>
        <fullName evidence="2">Integral membrane protein</fullName>
    </submittedName>
</protein>